<keyword evidence="3" id="KW-1185">Reference proteome</keyword>
<dbReference type="Pfam" id="PF11706">
    <property type="entry name" value="zf-CGNR"/>
    <property type="match status" value="1"/>
</dbReference>
<gene>
    <name evidence="2" type="ORF">I4X03_013340</name>
</gene>
<dbReference type="SUPFAM" id="SSF160904">
    <property type="entry name" value="Jann2411-like"/>
    <property type="match status" value="1"/>
</dbReference>
<sequence>MALQKTNAQAGPFLLLGDHPAMDMLNTQAGTGDNAVEFWNTGKDVADWCRRTGLAAGTDAPLEDDARLLADARELRGIARQLVEQRKAGAEVDPAPLNRYLHANHSAPHIGLDADGKLHMTRTSNVDPATRMVGALAESVGQLLAEGDFSLVKQCEHPDCVLWFYDRTKAHRRRWCSMTLCGNRVKAAQFRKRATAT</sequence>
<dbReference type="RefSeq" id="WP_223468736.1">
    <property type="nucleotide sequence ID" value="NZ_JAFBIL020000005.1"/>
</dbReference>
<evidence type="ECO:0000313" key="3">
    <source>
        <dbReference type="Proteomes" id="UP000809349"/>
    </source>
</evidence>
<dbReference type="Proteomes" id="UP000809349">
    <property type="component" value="Unassembled WGS sequence"/>
</dbReference>
<dbReference type="InterPro" id="IPR023286">
    <property type="entry name" value="ABATE_dom_sf"/>
</dbReference>
<accession>A0ABS7SQM4</accession>
<reference evidence="2 3" key="1">
    <citation type="submission" date="2021-08" db="EMBL/GenBank/DDBJ databases">
        <title>Massilia sp. R798.</title>
        <authorList>
            <person name="Baek J.H."/>
            <person name="Jung H.S."/>
            <person name="Kim K.R."/>
            <person name="Jeon C.O."/>
        </authorList>
    </citation>
    <scope>NUCLEOTIDE SEQUENCE [LARGE SCALE GENOMIC DNA]</scope>
    <source>
        <strain evidence="2 3">R798</strain>
    </source>
</reference>
<feature type="domain" description="Zinc finger CGNR" evidence="1">
    <location>
        <begin position="152"/>
        <end position="193"/>
    </location>
</feature>
<evidence type="ECO:0000313" key="2">
    <source>
        <dbReference type="EMBL" id="MBZ2208245.1"/>
    </source>
</evidence>
<dbReference type="Gene3D" id="1.10.3300.10">
    <property type="entry name" value="Jann2411-like domain"/>
    <property type="match status" value="1"/>
</dbReference>
<dbReference type="PANTHER" id="PTHR35525:SF3">
    <property type="entry name" value="BLL6575 PROTEIN"/>
    <property type="match status" value="1"/>
</dbReference>
<dbReference type="EMBL" id="JAFBIL020000005">
    <property type="protein sequence ID" value="MBZ2208245.1"/>
    <property type="molecule type" value="Genomic_DNA"/>
</dbReference>
<dbReference type="InterPro" id="IPR010852">
    <property type="entry name" value="ABATE"/>
</dbReference>
<dbReference type="Pfam" id="PF07336">
    <property type="entry name" value="ABATE"/>
    <property type="match status" value="1"/>
</dbReference>
<name>A0ABS7SQM4_9BURK</name>
<dbReference type="PANTHER" id="PTHR35525">
    <property type="entry name" value="BLL6575 PROTEIN"/>
    <property type="match status" value="1"/>
</dbReference>
<comment type="caution">
    <text evidence="2">The sequence shown here is derived from an EMBL/GenBank/DDBJ whole genome shotgun (WGS) entry which is preliminary data.</text>
</comment>
<proteinExistence type="predicted"/>
<evidence type="ECO:0000259" key="1">
    <source>
        <dbReference type="Pfam" id="PF11706"/>
    </source>
</evidence>
<organism evidence="2 3">
    <name type="scientific">Massilia soli</name>
    <dbReference type="NCBI Taxonomy" id="2792854"/>
    <lineage>
        <taxon>Bacteria</taxon>
        <taxon>Pseudomonadati</taxon>
        <taxon>Pseudomonadota</taxon>
        <taxon>Betaproteobacteria</taxon>
        <taxon>Burkholderiales</taxon>
        <taxon>Oxalobacteraceae</taxon>
        <taxon>Telluria group</taxon>
        <taxon>Massilia</taxon>
    </lineage>
</organism>
<dbReference type="InterPro" id="IPR021005">
    <property type="entry name" value="Znf_CGNR"/>
</dbReference>
<protein>
    <submittedName>
        <fullName evidence="2">CGNR zinc finger domain-containing protein</fullName>
    </submittedName>
</protein>